<keyword evidence="1" id="KW-1133">Transmembrane helix</keyword>
<name>A0AAW2HDX5_9NEOP</name>
<feature type="transmembrane region" description="Helical" evidence="1">
    <location>
        <begin position="431"/>
        <end position="452"/>
    </location>
</feature>
<gene>
    <name evidence="2" type="ORF">PYX00_010077</name>
</gene>
<sequence>MNGWKGWLRNVSAGKGRFDDQVTRTGPTMDNNGVVGCVSDDGKSIRSYILLMIKKKSEKEGSFVILVDVILSSLTGQEADWLDYLKTFWNCGQYTYFHICTTSIHIIIGRITLIKEEGRNGCFPKNLCGMEGPQNKKRMWFPPCTLFMIYFIAFPSIRRLLRMLRKPLVGAVGSPAESDIRKCHFRIGREAPPDPVRGLRSPRSFQMRDGRVTLFYAFLLVSGRCLEASPEESEEAEDLKKVGAEYLRSVMSRLQIDRSEGQPVELSDMVDYGDGETPSEHTNYVTVPSRNVTGPTPGPSLQAEIIPSSSIAVPNIPPGLTLEELTAIYNAAVTKVANMPELHTPVAAVSQLHHPPPPAPTKTEVVRPAAQGLLPGYYYYYYPIKSFLKTYTPPGSYGSSPKPTTTTTPKPVMMHATVHMTDASNKSVEPLFMAISSFIGMALMFAFSVLFVPKFGKLRSGDLAGKDAQHDLIALGRIVFDSLEGKDCAERLACEIGRFLRGVNMENKPLRVLEIVLPPNLGKQITLVRKAAAKKQKCSTIPCRLKKPAPKPSKTKRPWKKAQTPHDLWMQHFLNRTQFREPENIWQRQRSGLRLFNTALRKPI</sequence>
<comment type="caution">
    <text evidence="2">The sequence shown here is derived from an EMBL/GenBank/DDBJ whole genome shotgun (WGS) entry which is preliminary data.</text>
</comment>
<protein>
    <submittedName>
        <fullName evidence="2">Uncharacterized protein</fullName>
    </submittedName>
</protein>
<keyword evidence="1" id="KW-0472">Membrane</keyword>
<dbReference type="EMBL" id="JARGDH010000005">
    <property type="protein sequence ID" value="KAL0267962.1"/>
    <property type="molecule type" value="Genomic_DNA"/>
</dbReference>
<proteinExistence type="predicted"/>
<dbReference type="AlphaFoldDB" id="A0AAW2HDX5"/>
<keyword evidence="1" id="KW-0812">Transmembrane</keyword>
<organism evidence="2">
    <name type="scientific">Menopon gallinae</name>
    <name type="common">poultry shaft louse</name>
    <dbReference type="NCBI Taxonomy" id="328185"/>
    <lineage>
        <taxon>Eukaryota</taxon>
        <taxon>Metazoa</taxon>
        <taxon>Ecdysozoa</taxon>
        <taxon>Arthropoda</taxon>
        <taxon>Hexapoda</taxon>
        <taxon>Insecta</taxon>
        <taxon>Pterygota</taxon>
        <taxon>Neoptera</taxon>
        <taxon>Paraneoptera</taxon>
        <taxon>Psocodea</taxon>
        <taxon>Troctomorpha</taxon>
        <taxon>Phthiraptera</taxon>
        <taxon>Amblycera</taxon>
        <taxon>Menoponidae</taxon>
        <taxon>Menopon</taxon>
    </lineage>
</organism>
<evidence type="ECO:0000313" key="2">
    <source>
        <dbReference type="EMBL" id="KAL0267962.1"/>
    </source>
</evidence>
<feature type="transmembrane region" description="Helical" evidence="1">
    <location>
        <begin position="139"/>
        <end position="157"/>
    </location>
</feature>
<reference evidence="2" key="1">
    <citation type="journal article" date="2024" name="Gigascience">
        <title>Chromosome-level genome of the poultry shaft louse Menopon gallinae provides insight into the host-switching and adaptive evolution of parasitic lice.</title>
        <authorList>
            <person name="Xu Y."/>
            <person name="Ma L."/>
            <person name="Liu S."/>
            <person name="Liang Y."/>
            <person name="Liu Q."/>
            <person name="He Z."/>
            <person name="Tian L."/>
            <person name="Duan Y."/>
            <person name="Cai W."/>
            <person name="Li H."/>
            <person name="Song F."/>
        </authorList>
    </citation>
    <scope>NUCLEOTIDE SEQUENCE</scope>
    <source>
        <strain evidence="2">Cailab_2023a</strain>
    </source>
</reference>
<evidence type="ECO:0000256" key="1">
    <source>
        <dbReference type="SAM" id="Phobius"/>
    </source>
</evidence>
<accession>A0AAW2HDX5</accession>